<sequence>MAELVGVVASGISIGALAAQIAASISKLKSYWDEIQEAPDDIASLIEEISDLHMLLADIEDDQRRNPMFSLLLDGVASSRCLEHCKRAADRLSELVDEVATDIQSSSGVKRRWASAKVVLKKDSLEKYRSKLERTIRLMTLSHQCYTRALVQLQPDIIVSKLKQLSAPEPNTDSNLRDVDLISSEQLAVSSSTASLNRTRSMSNEITGSYAFWIPMLSIHYERASVYSTQSHTQNEEVDKRLKSLHKLRARMRGPISILNRFWEISGHNAENGWKISIRTYNIISFDSLTFKYTAEGNIEGLKDLFGKGEASPYDATPGGDTLLFTAVECGNAQLCRFLIEQGAEAEPGVGVLSPLTTAIIISGAWGYKNGEEILRLLLQHGSNSPTTSSMRYYRGNVEGFQLLTNHMDIEYQRLPIDERVNLAISLMENVPYTKPELVRVALGQWSLDTSVINVIDYRGKTLFHAVAFTIGRLTSLGFAWKRPGNERYILPEYEPKKYWLEYVQSWRLLLKEIITAGADLHIISQDGKSPLLSLLGGIFSNYCIYGSRLIPAILKMWLDDLRDSGVDILKYGMIERRLLERGVLNRTLRYEDCQLGYYHTRFVYPRHPSWRLINFTYGANPEDWFVWGSDIWDGIAGEFWTMVENTGRQMPGAWVENSEDEDSD</sequence>
<evidence type="ECO:0000313" key="2">
    <source>
        <dbReference type="Proteomes" id="UP000235786"/>
    </source>
</evidence>
<protein>
    <submittedName>
        <fullName evidence="1">Uncharacterized protein</fullName>
    </submittedName>
</protein>
<name>A0A2J6RNY1_HYAVF</name>
<organism evidence="1 2">
    <name type="scientific">Hyaloscypha variabilis (strain UAMH 11265 / GT02V1 / F)</name>
    <name type="common">Meliniomyces variabilis</name>
    <dbReference type="NCBI Taxonomy" id="1149755"/>
    <lineage>
        <taxon>Eukaryota</taxon>
        <taxon>Fungi</taxon>
        <taxon>Dikarya</taxon>
        <taxon>Ascomycota</taxon>
        <taxon>Pezizomycotina</taxon>
        <taxon>Leotiomycetes</taxon>
        <taxon>Helotiales</taxon>
        <taxon>Hyaloscyphaceae</taxon>
        <taxon>Hyaloscypha</taxon>
        <taxon>Hyaloscypha variabilis</taxon>
    </lineage>
</organism>
<reference evidence="1 2" key="1">
    <citation type="submission" date="2016-04" db="EMBL/GenBank/DDBJ databases">
        <title>A degradative enzymes factory behind the ericoid mycorrhizal symbiosis.</title>
        <authorList>
            <consortium name="DOE Joint Genome Institute"/>
            <person name="Martino E."/>
            <person name="Morin E."/>
            <person name="Grelet G."/>
            <person name="Kuo A."/>
            <person name="Kohler A."/>
            <person name="Daghino S."/>
            <person name="Barry K."/>
            <person name="Choi C."/>
            <person name="Cichocki N."/>
            <person name="Clum A."/>
            <person name="Copeland A."/>
            <person name="Hainaut M."/>
            <person name="Haridas S."/>
            <person name="Labutti K."/>
            <person name="Lindquist E."/>
            <person name="Lipzen A."/>
            <person name="Khouja H.-R."/>
            <person name="Murat C."/>
            <person name="Ohm R."/>
            <person name="Olson A."/>
            <person name="Spatafora J."/>
            <person name="Veneault-Fourrey C."/>
            <person name="Henrissat B."/>
            <person name="Grigoriev I."/>
            <person name="Martin F."/>
            <person name="Perotto S."/>
        </authorList>
    </citation>
    <scope>NUCLEOTIDE SEQUENCE [LARGE SCALE GENOMIC DNA]</scope>
    <source>
        <strain evidence="1 2">F</strain>
    </source>
</reference>
<dbReference type="AlphaFoldDB" id="A0A2J6RNY1"/>
<dbReference type="STRING" id="1149755.A0A2J6RNY1"/>
<dbReference type="OrthoDB" id="3200163at2759"/>
<dbReference type="EMBL" id="KZ613945">
    <property type="protein sequence ID" value="PMD40219.1"/>
    <property type="molecule type" value="Genomic_DNA"/>
</dbReference>
<keyword evidence="2" id="KW-1185">Reference proteome</keyword>
<dbReference type="Proteomes" id="UP000235786">
    <property type="component" value="Unassembled WGS sequence"/>
</dbReference>
<dbReference type="InterPro" id="IPR036770">
    <property type="entry name" value="Ankyrin_rpt-contain_sf"/>
</dbReference>
<accession>A0A2J6RNY1</accession>
<dbReference type="SUPFAM" id="SSF48403">
    <property type="entry name" value="Ankyrin repeat"/>
    <property type="match status" value="1"/>
</dbReference>
<proteinExistence type="predicted"/>
<gene>
    <name evidence="1" type="ORF">L207DRAFT_458702</name>
</gene>
<dbReference type="Gene3D" id="1.25.40.20">
    <property type="entry name" value="Ankyrin repeat-containing domain"/>
    <property type="match status" value="1"/>
</dbReference>
<evidence type="ECO:0000313" key="1">
    <source>
        <dbReference type="EMBL" id="PMD40219.1"/>
    </source>
</evidence>